<dbReference type="EMBL" id="CP012159">
    <property type="protein sequence ID" value="AKT39683.1"/>
    <property type="molecule type" value="Genomic_DNA"/>
</dbReference>
<dbReference type="GO" id="GO:0022857">
    <property type="term" value="F:transmembrane transporter activity"/>
    <property type="evidence" value="ECO:0007669"/>
    <property type="project" value="InterPro"/>
</dbReference>
<dbReference type="Pfam" id="PF02472">
    <property type="entry name" value="ExbD"/>
    <property type="match status" value="1"/>
</dbReference>
<dbReference type="PATRIC" id="fig|52.7.peg.4223"/>
<dbReference type="Proteomes" id="UP000067626">
    <property type="component" value="Chromosome"/>
</dbReference>
<evidence type="ECO:0000256" key="5">
    <source>
        <dbReference type="ARBA" id="ARBA00022989"/>
    </source>
</evidence>
<name>A0A0K1EGH6_CHOCO</name>
<keyword evidence="6 8" id="KW-0472">Membrane</keyword>
<keyword evidence="3" id="KW-1003">Cell membrane</keyword>
<evidence type="ECO:0000256" key="4">
    <source>
        <dbReference type="ARBA" id="ARBA00022692"/>
    </source>
</evidence>
<dbReference type="InterPro" id="IPR003400">
    <property type="entry name" value="ExbD"/>
</dbReference>
<organism evidence="9 10">
    <name type="scientific">Chondromyces crocatus</name>
    <dbReference type="NCBI Taxonomy" id="52"/>
    <lineage>
        <taxon>Bacteria</taxon>
        <taxon>Pseudomonadati</taxon>
        <taxon>Myxococcota</taxon>
        <taxon>Polyangia</taxon>
        <taxon>Polyangiales</taxon>
        <taxon>Polyangiaceae</taxon>
        <taxon>Chondromyces</taxon>
    </lineage>
</organism>
<comment type="similarity">
    <text evidence="2 7">Belongs to the ExbD/TolR family.</text>
</comment>
<proteinExistence type="inferred from homology"/>
<dbReference type="GO" id="GO:0015031">
    <property type="term" value="P:protein transport"/>
    <property type="evidence" value="ECO:0007669"/>
    <property type="project" value="UniProtKB-KW"/>
</dbReference>
<keyword evidence="7" id="KW-0653">Protein transport</keyword>
<dbReference type="OrthoDB" id="5513472at2"/>
<keyword evidence="10" id="KW-1185">Reference proteome</keyword>
<evidence type="ECO:0000313" key="10">
    <source>
        <dbReference type="Proteomes" id="UP000067626"/>
    </source>
</evidence>
<dbReference type="KEGG" id="ccro:CMC5_038320"/>
<comment type="subcellular location">
    <subcellularLocation>
        <location evidence="1">Cell membrane</location>
        <topology evidence="1">Single-pass membrane protein</topology>
    </subcellularLocation>
    <subcellularLocation>
        <location evidence="7">Cell membrane</location>
        <topology evidence="7">Single-pass type II membrane protein</topology>
    </subcellularLocation>
</comment>
<dbReference type="Gene3D" id="3.30.420.270">
    <property type="match status" value="1"/>
</dbReference>
<keyword evidence="5 8" id="KW-1133">Transmembrane helix</keyword>
<dbReference type="GO" id="GO:0005886">
    <property type="term" value="C:plasma membrane"/>
    <property type="evidence" value="ECO:0007669"/>
    <property type="project" value="UniProtKB-SubCell"/>
</dbReference>
<evidence type="ECO:0000256" key="3">
    <source>
        <dbReference type="ARBA" id="ARBA00022475"/>
    </source>
</evidence>
<protein>
    <submittedName>
        <fullName evidence="9">Biopolymer transporter ExbD</fullName>
    </submittedName>
</protein>
<gene>
    <name evidence="9" type="primary">exbD</name>
    <name evidence="9" type="ORF">CMC5_038320</name>
</gene>
<evidence type="ECO:0000313" key="9">
    <source>
        <dbReference type="EMBL" id="AKT39683.1"/>
    </source>
</evidence>
<evidence type="ECO:0000256" key="8">
    <source>
        <dbReference type="SAM" id="Phobius"/>
    </source>
</evidence>
<evidence type="ECO:0000256" key="2">
    <source>
        <dbReference type="ARBA" id="ARBA00005811"/>
    </source>
</evidence>
<evidence type="ECO:0000256" key="7">
    <source>
        <dbReference type="RuleBase" id="RU003879"/>
    </source>
</evidence>
<accession>A0A0K1EGH6</accession>
<dbReference type="PANTHER" id="PTHR30558">
    <property type="entry name" value="EXBD MEMBRANE COMPONENT OF PMF-DRIVEN MACROMOLECULE IMPORT SYSTEM"/>
    <property type="match status" value="1"/>
</dbReference>
<keyword evidence="4 7" id="KW-0812">Transmembrane</keyword>
<evidence type="ECO:0000256" key="1">
    <source>
        <dbReference type="ARBA" id="ARBA00004162"/>
    </source>
</evidence>
<evidence type="ECO:0000256" key="6">
    <source>
        <dbReference type="ARBA" id="ARBA00023136"/>
    </source>
</evidence>
<sequence length="151" mass="16538">MGATVESTRSRRPQLEPEINVTPLVDVVLVLLIIFMVVAPQLEHGERVELPAVFQPDAKSKTKLDPIYVTVTASGRLFLEKEVIEDLTALDARLREVRSAEPERRVVLKGDGSVKYQKMREAFALCQKLGFAGIALQVSQRGGGAGVPEEG</sequence>
<reference evidence="9 10" key="1">
    <citation type="submission" date="2015-07" db="EMBL/GenBank/DDBJ databases">
        <title>Genome analysis of myxobacterium Chondromyces crocatus Cm c5 reveals a high potential for natural compound synthesis and the genetic basis for the loss of fruiting body formation.</title>
        <authorList>
            <person name="Zaburannyi N."/>
            <person name="Bunk B."/>
            <person name="Maier J."/>
            <person name="Overmann J."/>
            <person name="Mueller R."/>
        </authorList>
    </citation>
    <scope>NUCLEOTIDE SEQUENCE [LARGE SCALE GENOMIC DNA]</scope>
    <source>
        <strain evidence="9 10">Cm c5</strain>
    </source>
</reference>
<dbReference type="STRING" id="52.CMC5_038320"/>
<feature type="transmembrane region" description="Helical" evidence="8">
    <location>
        <begin position="20"/>
        <end position="39"/>
    </location>
</feature>
<keyword evidence="7" id="KW-0813">Transport</keyword>
<dbReference type="AlphaFoldDB" id="A0A0K1EGH6"/>